<evidence type="ECO:0000256" key="2">
    <source>
        <dbReference type="ARBA" id="ARBA00022679"/>
    </source>
</evidence>
<evidence type="ECO:0000259" key="4">
    <source>
        <dbReference type="SMART" id="SM00672"/>
    </source>
</evidence>
<dbReference type="InterPro" id="IPR006598">
    <property type="entry name" value="CAP10"/>
</dbReference>
<dbReference type="Pfam" id="PF05686">
    <property type="entry name" value="Glyco_transf_90"/>
    <property type="match status" value="1"/>
</dbReference>
<dbReference type="Proteomes" id="UP001213681">
    <property type="component" value="Unassembled WGS sequence"/>
</dbReference>
<organism evidence="5 6">
    <name type="scientific">Penicillium daleae</name>
    <dbReference type="NCBI Taxonomy" id="63821"/>
    <lineage>
        <taxon>Eukaryota</taxon>
        <taxon>Fungi</taxon>
        <taxon>Dikarya</taxon>
        <taxon>Ascomycota</taxon>
        <taxon>Pezizomycotina</taxon>
        <taxon>Eurotiomycetes</taxon>
        <taxon>Eurotiomycetidae</taxon>
        <taxon>Eurotiales</taxon>
        <taxon>Aspergillaceae</taxon>
        <taxon>Penicillium</taxon>
    </lineage>
</organism>
<dbReference type="InterPro" id="IPR051091">
    <property type="entry name" value="O-Glucosyltr/Glycosyltrsf_90"/>
</dbReference>
<accession>A0AAD6CDR9</accession>
<keyword evidence="3" id="KW-0472">Membrane</keyword>
<protein>
    <recommendedName>
        <fullName evidence="4">Glycosyl transferase CAP10 domain-containing protein</fullName>
    </recommendedName>
</protein>
<dbReference type="PANTHER" id="PTHR12203">
    <property type="entry name" value="KDEL LYS-ASP-GLU-LEU CONTAINING - RELATED"/>
    <property type="match status" value="1"/>
</dbReference>
<dbReference type="GeneID" id="81596192"/>
<gene>
    <name evidence="5" type="ORF">N7458_002566</name>
</gene>
<sequence length="603" mass="70488">MLTSFYRLLMALSRALENGLEALRRVPGDYQPYPLLEEVRGKSMYFYSRMTKSAWLLTRITLVLVIMYLVTATPLAGTLQQAYIIRDERFCDHPVTQLAYNAQKMFNRTWDRQSQSLDKAVAEYRRRYQMPPPPYFDKWYQFATERNTMLIDEFDNIYHAILPFWGLAPSKIRARVREDLGHPNVQMEVAIHHGLPIHKNGGQGNFQEHGTIESLRKFAQWLPNMNLGFNAHDEPRVVVPHEELNRLVLKGRKAHARLSGREVALRSYFTQLKLEEPVPVHFNRFIDIEKQETWLYSRLSCPPDSPAMSQDDTPEDNTTSWALKPLGFIYNQTAASDMCLSPSLQHRLGVYEHPNAFKITNEMTPMFSMSRPSSFQDITVPSPYYYDSVTDFDNDTARVIGNLTQPQSPYYVMERQKNSQCNVGGDGGWTVRNITHNEIKNYFNAHFTVIQVCDDDCEEENEFFNDLVKPDPQEEAWRYRYLLDMDGHAYSGRFYAFMRSQSVPFKLTFFREWHENVLFPWVHYVPINKDANEIPELVRFFEQDPEGKRIAKSIGVGGQEWARKTLRKEDMDVYLFRLLLEYARVQDDNREILGYSRACSGQV</sequence>
<comment type="similarity">
    <text evidence="1">Belongs to the glycosyltransferase 90 family.</text>
</comment>
<keyword evidence="6" id="KW-1185">Reference proteome</keyword>
<comment type="caution">
    <text evidence="5">The sequence shown here is derived from an EMBL/GenBank/DDBJ whole genome shotgun (WGS) entry which is preliminary data.</text>
</comment>
<dbReference type="RefSeq" id="XP_056770056.1">
    <property type="nucleotide sequence ID" value="XM_056905949.1"/>
</dbReference>
<keyword evidence="3" id="KW-1133">Transmembrane helix</keyword>
<dbReference type="GO" id="GO:0016740">
    <property type="term" value="F:transferase activity"/>
    <property type="evidence" value="ECO:0007669"/>
    <property type="project" value="UniProtKB-KW"/>
</dbReference>
<dbReference type="PANTHER" id="PTHR12203:SF35">
    <property type="entry name" value="PROTEIN O-GLUCOSYLTRANSFERASE 1"/>
    <property type="match status" value="1"/>
</dbReference>
<dbReference type="AlphaFoldDB" id="A0AAD6CDR9"/>
<keyword evidence="3" id="KW-0812">Transmembrane</keyword>
<evidence type="ECO:0000256" key="3">
    <source>
        <dbReference type="SAM" id="Phobius"/>
    </source>
</evidence>
<evidence type="ECO:0000256" key="1">
    <source>
        <dbReference type="ARBA" id="ARBA00010118"/>
    </source>
</evidence>
<reference evidence="5" key="2">
    <citation type="journal article" date="2023" name="IMA Fungus">
        <title>Comparative genomic study of the Penicillium genus elucidates a diverse pangenome and 15 lateral gene transfer events.</title>
        <authorList>
            <person name="Petersen C."/>
            <person name="Sorensen T."/>
            <person name="Nielsen M.R."/>
            <person name="Sondergaard T.E."/>
            <person name="Sorensen J.L."/>
            <person name="Fitzpatrick D.A."/>
            <person name="Frisvad J.C."/>
            <person name="Nielsen K.L."/>
        </authorList>
    </citation>
    <scope>NUCLEOTIDE SEQUENCE</scope>
    <source>
        <strain evidence="5">IBT 16125</strain>
    </source>
</reference>
<feature type="domain" description="Glycosyl transferase CAP10" evidence="4">
    <location>
        <begin position="334"/>
        <end position="589"/>
    </location>
</feature>
<dbReference type="SMART" id="SM00672">
    <property type="entry name" value="CAP10"/>
    <property type="match status" value="1"/>
</dbReference>
<feature type="transmembrane region" description="Helical" evidence="3">
    <location>
        <begin position="54"/>
        <end position="76"/>
    </location>
</feature>
<reference evidence="5" key="1">
    <citation type="submission" date="2022-12" db="EMBL/GenBank/DDBJ databases">
        <authorList>
            <person name="Petersen C."/>
        </authorList>
    </citation>
    <scope>NUCLEOTIDE SEQUENCE</scope>
    <source>
        <strain evidence="5">IBT 16125</strain>
    </source>
</reference>
<name>A0AAD6CDR9_9EURO</name>
<keyword evidence="2" id="KW-0808">Transferase</keyword>
<dbReference type="EMBL" id="JAPVEA010000002">
    <property type="protein sequence ID" value="KAJ5461014.1"/>
    <property type="molecule type" value="Genomic_DNA"/>
</dbReference>
<evidence type="ECO:0000313" key="5">
    <source>
        <dbReference type="EMBL" id="KAJ5461014.1"/>
    </source>
</evidence>
<evidence type="ECO:0000313" key="6">
    <source>
        <dbReference type="Proteomes" id="UP001213681"/>
    </source>
</evidence>
<proteinExistence type="inferred from homology"/>